<reference evidence="2 3" key="1">
    <citation type="submission" date="2020-07" db="EMBL/GenBank/DDBJ databases">
        <title>Sequencing the genomes of 1000 actinobacteria strains.</title>
        <authorList>
            <person name="Klenk H.-P."/>
        </authorList>
    </citation>
    <scope>NUCLEOTIDE SEQUENCE [LARGE SCALE GENOMIC DNA]</scope>
    <source>
        <strain evidence="2 3">DSM 26487</strain>
    </source>
</reference>
<organism evidence="2 3">
    <name type="scientific">Nocardioides panzhihuensis</name>
    <dbReference type="NCBI Taxonomy" id="860243"/>
    <lineage>
        <taxon>Bacteria</taxon>
        <taxon>Bacillati</taxon>
        <taxon>Actinomycetota</taxon>
        <taxon>Actinomycetes</taxon>
        <taxon>Propionibacteriales</taxon>
        <taxon>Nocardioidaceae</taxon>
        <taxon>Nocardioides</taxon>
    </lineage>
</organism>
<evidence type="ECO:0008006" key="4">
    <source>
        <dbReference type="Google" id="ProtNLM"/>
    </source>
</evidence>
<dbReference type="AlphaFoldDB" id="A0A7Z0DI93"/>
<dbReference type="InterPro" id="IPR029058">
    <property type="entry name" value="AB_hydrolase_fold"/>
</dbReference>
<gene>
    <name evidence="2" type="ORF">BJ988_000444</name>
</gene>
<dbReference type="SUPFAM" id="SSF53474">
    <property type="entry name" value="alpha/beta-Hydrolases"/>
    <property type="match status" value="1"/>
</dbReference>
<dbReference type="RefSeq" id="WP_218860526.1">
    <property type="nucleotide sequence ID" value="NZ_JACBZR010000001.1"/>
</dbReference>
<evidence type="ECO:0000313" key="2">
    <source>
        <dbReference type="EMBL" id="NYI75796.1"/>
    </source>
</evidence>
<evidence type="ECO:0000313" key="3">
    <source>
        <dbReference type="Proteomes" id="UP000564496"/>
    </source>
</evidence>
<proteinExistence type="predicted"/>
<sequence length="442" mass="47164">MPRASAALLALLLTASALVASTGPALADRKPPGDQPLPGYTISNPPVAPIAVGGQPTTVRQGVHAHAAYVLEVPKNWNGELVMWAHGYRGLGYTLTPETPGFGLRRTFLEQGYAWAASSYSTNGYDAGSGVRSTQDLAAYASSDLLSRRASRTYVTGVSMGGHVVGRSLEQYPGFYDGALPMCGQLGDVELFDFFVDYNLGAQALAGHDAYPYTKDYQSVDVPIIKERLGLGGTLTAEGEQLRAMTIERTGGPRPGAEAAFRQWKDYLFSLPSVDDGGTLGFNIGRVATNRNTVYTPSSPVDLNTEIERIDPIDRAGRKSHRLNAPAVISGRPTAPVVSLHNLGDMFVPFSLEQIYAREVARHHRSGLVVQRAIRSAGHCEFSPAEAAAAWGDLVDWVENGDRPAGDDVLDRAAVAAPDYGCAFTDSAAYGTGSRGLYARCP</sequence>
<dbReference type="Gene3D" id="3.40.50.1820">
    <property type="entry name" value="alpha/beta hydrolase"/>
    <property type="match status" value="1"/>
</dbReference>
<dbReference type="EMBL" id="JACBZR010000001">
    <property type="protein sequence ID" value="NYI75796.1"/>
    <property type="molecule type" value="Genomic_DNA"/>
</dbReference>
<dbReference type="Proteomes" id="UP000564496">
    <property type="component" value="Unassembled WGS sequence"/>
</dbReference>
<protein>
    <recommendedName>
        <fullName evidence="4">Phthalyl amidase</fullName>
    </recommendedName>
</protein>
<feature type="chain" id="PRO_5030956418" description="Phthalyl amidase" evidence="1">
    <location>
        <begin position="28"/>
        <end position="442"/>
    </location>
</feature>
<name>A0A7Z0DI93_9ACTN</name>
<comment type="caution">
    <text evidence="2">The sequence shown here is derived from an EMBL/GenBank/DDBJ whole genome shotgun (WGS) entry which is preliminary data.</text>
</comment>
<keyword evidence="1" id="KW-0732">Signal</keyword>
<evidence type="ECO:0000256" key="1">
    <source>
        <dbReference type="SAM" id="SignalP"/>
    </source>
</evidence>
<keyword evidence="3" id="KW-1185">Reference proteome</keyword>
<feature type="signal peptide" evidence="1">
    <location>
        <begin position="1"/>
        <end position="27"/>
    </location>
</feature>
<accession>A0A7Z0DI93</accession>